<dbReference type="Pfam" id="PF12833">
    <property type="entry name" value="HTH_18"/>
    <property type="match status" value="1"/>
</dbReference>
<evidence type="ECO:0000313" key="16">
    <source>
        <dbReference type="Proteomes" id="UP000018291"/>
    </source>
</evidence>
<dbReference type="Proteomes" id="UP000018291">
    <property type="component" value="Unassembled WGS sequence"/>
</dbReference>
<dbReference type="EC" id="3.2.2.21" evidence="3"/>
<dbReference type="Gene3D" id="3.30.310.20">
    <property type="entry name" value="DNA-3-methyladenine glycosylase AlkA, N-terminal domain"/>
    <property type="match status" value="1"/>
</dbReference>
<dbReference type="GO" id="GO:0032993">
    <property type="term" value="C:protein-DNA complex"/>
    <property type="evidence" value="ECO:0007669"/>
    <property type="project" value="TreeGrafter"/>
</dbReference>
<protein>
    <recommendedName>
        <fullName evidence="3">DNA-3-methyladenine glycosylase II</fullName>
        <ecNumber evidence="3">3.2.2.21</ecNumber>
    </recommendedName>
</protein>
<comment type="caution">
    <text evidence="15">The sequence shown here is derived from an EMBL/GenBank/DDBJ whole genome shotgun (WGS) entry which is preliminary data.</text>
</comment>
<evidence type="ECO:0000256" key="6">
    <source>
        <dbReference type="ARBA" id="ARBA00022723"/>
    </source>
</evidence>
<evidence type="ECO:0000256" key="2">
    <source>
        <dbReference type="ARBA" id="ARBA00001947"/>
    </source>
</evidence>
<keyword evidence="4" id="KW-0489">Methyltransferase</keyword>
<dbReference type="GO" id="GO:0008725">
    <property type="term" value="F:DNA-3-methyladenine glycosylase activity"/>
    <property type="evidence" value="ECO:0007669"/>
    <property type="project" value="TreeGrafter"/>
</dbReference>
<evidence type="ECO:0000256" key="1">
    <source>
        <dbReference type="ARBA" id="ARBA00000086"/>
    </source>
</evidence>
<keyword evidence="13" id="KW-0234">DNA repair</keyword>
<dbReference type="PROSITE" id="PS00041">
    <property type="entry name" value="HTH_ARAC_FAMILY_1"/>
    <property type="match status" value="1"/>
</dbReference>
<keyword evidence="15" id="KW-0326">Glycosidase</keyword>
<dbReference type="RefSeq" id="WP_012223789.1">
    <property type="nucleotide sequence ID" value="NZ_HG422565.1"/>
</dbReference>
<dbReference type="InterPro" id="IPR051912">
    <property type="entry name" value="Alkylbase_DNA_Glycosylase/TA"/>
</dbReference>
<dbReference type="AlphaFoldDB" id="R4YW98"/>
<evidence type="ECO:0000256" key="13">
    <source>
        <dbReference type="ARBA" id="ARBA00023204"/>
    </source>
</evidence>
<dbReference type="Gene3D" id="1.10.10.60">
    <property type="entry name" value="Homeodomain-like"/>
    <property type="match status" value="1"/>
</dbReference>
<keyword evidence="5" id="KW-0808">Transferase</keyword>
<dbReference type="GO" id="GO:0043565">
    <property type="term" value="F:sequence-specific DNA binding"/>
    <property type="evidence" value="ECO:0007669"/>
    <property type="project" value="InterPro"/>
</dbReference>
<dbReference type="InterPro" id="IPR035451">
    <property type="entry name" value="Ada-like_dom_sf"/>
</dbReference>
<dbReference type="InterPro" id="IPR018062">
    <property type="entry name" value="HTH_AraC-typ_CS"/>
</dbReference>
<evidence type="ECO:0000313" key="15">
    <source>
        <dbReference type="EMBL" id="CCM62404.1"/>
    </source>
</evidence>
<dbReference type="Gene3D" id="1.10.1670.10">
    <property type="entry name" value="Helix-hairpin-Helix base-excision DNA repair enzymes (C-terminal)"/>
    <property type="match status" value="1"/>
</dbReference>
<organism evidence="15 16">
    <name type="scientific">Candidatus Neomicrothrix parvicella RN1</name>
    <dbReference type="NCBI Taxonomy" id="1229780"/>
    <lineage>
        <taxon>Bacteria</taxon>
        <taxon>Bacillati</taxon>
        <taxon>Actinomycetota</taxon>
        <taxon>Acidimicrobiia</taxon>
        <taxon>Acidimicrobiales</taxon>
        <taxon>Microthrixaceae</taxon>
        <taxon>Candidatus Neomicrothrix</taxon>
    </lineage>
</organism>
<dbReference type="Pfam" id="PF02805">
    <property type="entry name" value="Ada_Zn_binding"/>
    <property type="match status" value="1"/>
</dbReference>
<keyword evidence="6" id="KW-0479">Metal-binding</keyword>
<keyword evidence="15" id="KW-0378">Hydrolase</keyword>
<dbReference type="InterPro" id="IPR009057">
    <property type="entry name" value="Homeodomain-like_sf"/>
</dbReference>
<dbReference type="InterPro" id="IPR018060">
    <property type="entry name" value="HTH_AraC"/>
</dbReference>
<dbReference type="Gene3D" id="1.10.340.30">
    <property type="entry name" value="Hypothetical protein, domain 2"/>
    <property type="match status" value="1"/>
</dbReference>
<dbReference type="SMART" id="SM00342">
    <property type="entry name" value="HTH_ARAC"/>
    <property type="match status" value="1"/>
</dbReference>
<feature type="domain" description="HTH araC/xylS-type" evidence="14">
    <location>
        <begin position="110"/>
        <end position="208"/>
    </location>
</feature>
<evidence type="ECO:0000256" key="5">
    <source>
        <dbReference type="ARBA" id="ARBA00022679"/>
    </source>
</evidence>
<evidence type="ECO:0000256" key="8">
    <source>
        <dbReference type="ARBA" id="ARBA00022833"/>
    </source>
</evidence>
<dbReference type="InterPro" id="IPR037046">
    <property type="entry name" value="AlkA_N_sf"/>
</dbReference>
<dbReference type="SUPFAM" id="SSF48150">
    <property type="entry name" value="DNA-glycosylase"/>
    <property type="match status" value="1"/>
</dbReference>
<dbReference type="GO" id="GO:0005737">
    <property type="term" value="C:cytoplasm"/>
    <property type="evidence" value="ECO:0007669"/>
    <property type="project" value="TreeGrafter"/>
</dbReference>
<keyword evidence="10" id="KW-0238">DNA-binding</keyword>
<comment type="catalytic activity">
    <reaction evidence="1">
        <text>Hydrolysis of alkylated DNA, releasing 3-methyladenine, 3-methylguanine, 7-methylguanine and 7-methyladenine.</text>
        <dbReference type="EC" id="3.2.2.21"/>
    </reaction>
</comment>
<evidence type="ECO:0000256" key="11">
    <source>
        <dbReference type="ARBA" id="ARBA00023159"/>
    </source>
</evidence>
<dbReference type="SUPFAM" id="SSF57884">
    <property type="entry name" value="Ada DNA repair protein, N-terminal domain (N-Ada 10)"/>
    <property type="match status" value="1"/>
</dbReference>
<keyword evidence="7" id="KW-0227">DNA damage</keyword>
<dbReference type="eggNOG" id="COG0122">
    <property type="taxonomic scope" value="Bacteria"/>
</dbReference>
<dbReference type="HOGENOM" id="CLU_000445_72_6_11"/>
<dbReference type="GO" id="GO:0043916">
    <property type="term" value="F:DNA-7-methylguanine glycosylase activity"/>
    <property type="evidence" value="ECO:0007669"/>
    <property type="project" value="TreeGrafter"/>
</dbReference>
<comment type="cofactor">
    <cofactor evidence="2">
        <name>Zn(2+)</name>
        <dbReference type="ChEBI" id="CHEBI:29105"/>
    </cofactor>
</comment>
<gene>
    <name evidence="15" type="ORF">BN381_110070</name>
</gene>
<keyword evidence="12" id="KW-0804">Transcription</keyword>
<dbReference type="PROSITE" id="PS01124">
    <property type="entry name" value="HTH_ARAC_FAMILY_2"/>
    <property type="match status" value="1"/>
</dbReference>
<dbReference type="GO" id="GO:0008270">
    <property type="term" value="F:zinc ion binding"/>
    <property type="evidence" value="ECO:0007669"/>
    <property type="project" value="InterPro"/>
</dbReference>
<keyword evidence="11" id="KW-0010">Activator</keyword>
<keyword evidence="16" id="KW-1185">Reference proteome</keyword>
<dbReference type="SUPFAM" id="SSF46689">
    <property type="entry name" value="Homeodomain-like"/>
    <property type="match status" value="1"/>
</dbReference>
<sequence>MSSPQPANSAVAAAADDWSVTSLLADHDRCYRAVLSRDRRFDGRIVLAVLSTGIYCRPSCPTAVRPKRANARFFATSAAAQRAGFRACKRCRPDAAPGSPEWELGDDLVNRAMRSIAAGEVDRFGVQGLADRLGVSARHLDRALQARVGASPVALARARRAHAARQLLEHTDLSMSSVAFAAGFGSVRQFNDTVREVYARTPSALRADRPVTAQRGTAADRASAHIGSIVGFDGGHSGPAGSSAPVPVVLRLAVRAPFDAAEVLRFLAFRALPGVEVGRTESFSRTLSLPGGPAVITLRAGDAGDAMVVEVLATDLADLTAAVSVAERLCDATCDPLEVADLLEADELLAPSIAAHPGRRMPACADGFEALVRAVLGQQVAVRRGIRLAGQLVEAVGRVAPAWAPEGLTHLPLDPGDVAEADLSSLGMPAARRRALTSGAVAVADGSVSFDTHAGREATRESLLAVPGIGPWTADYVALRGLADPDAFPVGDVALQRGAANLGIDRDRTALLARSEAWRPWRAIAVAHLWAASQQRPTVESSIP</sequence>
<dbReference type="eggNOG" id="COG2169">
    <property type="taxonomic scope" value="Bacteria"/>
</dbReference>
<dbReference type="GO" id="GO:0006307">
    <property type="term" value="P:DNA alkylation repair"/>
    <property type="evidence" value="ECO:0007669"/>
    <property type="project" value="TreeGrafter"/>
</dbReference>
<name>R4YW98_9ACTN</name>
<dbReference type="InterPro" id="IPR023170">
    <property type="entry name" value="HhH_base_excis_C"/>
</dbReference>
<evidence type="ECO:0000256" key="9">
    <source>
        <dbReference type="ARBA" id="ARBA00023015"/>
    </source>
</evidence>
<dbReference type="EMBL" id="CANL01000003">
    <property type="protein sequence ID" value="CCM62404.1"/>
    <property type="molecule type" value="Genomic_DNA"/>
</dbReference>
<accession>R4YW98</accession>
<dbReference type="SMART" id="SM01009">
    <property type="entry name" value="AlkA_N"/>
    <property type="match status" value="1"/>
</dbReference>
<reference evidence="15 16" key="1">
    <citation type="journal article" date="2013" name="ISME J.">
        <title>Metabolic model for the filamentous 'Candidatus Microthrix parvicella' based on genomic and metagenomic analyses.</title>
        <authorList>
            <person name="Jon McIlroy S."/>
            <person name="Kristiansen R."/>
            <person name="Albertsen M."/>
            <person name="Michael Karst S."/>
            <person name="Rossetti S."/>
            <person name="Lund Nielsen J."/>
            <person name="Tandoi V."/>
            <person name="James Seviour R."/>
            <person name="Nielsen P.H."/>
        </authorList>
    </citation>
    <scope>NUCLEOTIDE SEQUENCE [LARGE SCALE GENOMIC DNA]</scope>
    <source>
        <strain evidence="15 16">RN1</strain>
    </source>
</reference>
<keyword evidence="8" id="KW-0862">Zinc</keyword>
<dbReference type="GO" id="GO:0008168">
    <property type="term" value="F:methyltransferase activity"/>
    <property type="evidence" value="ECO:0007669"/>
    <property type="project" value="UniProtKB-KW"/>
</dbReference>
<evidence type="ECO:0000256" key="12">
    <source>
        <dbReference type="ARBA" id="ARBA00023163"/>
    </source>
</evidence>
<dbReference type="GO" id="GO:0032131">
    <property type="term" value="F:alkylated DNA binding"/>
    <property type="evidence" value="ECO:0007669"/>
    <property type="project" value="TreeGrafter"/>
</dbReference>
<dbReference type="Gene3D" id="3.40.10.10">
    <property type="entry name" value="DNA Methylphosphotriester Repair Domain"/>
    <property type="match status" value="1"/>
</dbReference>
<dbReference type="PANTHER" id="PTHR43003">
    <property type="entry name" value="DNA-3-METHYLADENINE GLYCOSYLASE"/>
    <property type="match status" value="1"/>
</dbReference>
<dbReference type="InterPro" id="IPR010316">
    <property type="entry name" value="AlkA_N"/>
</dbReference>
<evidence type="ECO:0000256" key="7">
    <source>
        <dbReference type="ARBA" id="ARBA00022763"/>
    </source>
</evidence>
<dbReference type="GO" id="GO:0003700">
    <property type="term" value="F:DNA-binding transcription factor activity"/>
    <property type="evidence" value="ECO:0007669"/>
    <property type="project" value="InterPro"/>
</dbReference>
<dbReference type="CDD" id="cd00056">
    <property type="entry name" value="ENDO3c"/>
    <property type="match status" value="1"/>
</dbReference>
<keyword evidence="9" id="KW-0805">Transcription regulation</keyword>
<evidence type="ECO:0000256" key="10">
    <source>
        <dbReference type="ARBA" id="ARBA00023125"/>
    </source>
</evidence>
<dbReference type="InterPro" id="IPR003265">
    <property type="entry name" value="HhH-GPD_domain"/>
</dbReference>
<proteinExistence type="predicted"/>
<dbReference type="SUPFAM" id="SSF55945">
    <property type="entry name" value="TATA-box binding protein-like"/>
    <property type="match status" value="1"/>
</dbReference>
<dbReference type="Pfam" id="PF06029">
    <property type="entry name" value="AlkA_N"/>
    <property type="match status" value="1"/>
</dbReference>
<dbReference type="InterPro" id="IPR004026">
    <property type="entry name" value="Ada_DNA_repair_Zn-bd"/>
</dbReference>
<dbReference type="GO" id="GO:0032259">
    <property type="term" value="P:methylation"/>
    <property type="evidence" value="ECO:0007669"/>
    <property type="project" value="UniProtKB-KW"/>
</dbReference>
<dbReference type="STRING" id="1229780.BN381_110070"/>
<dbReference type="GO" id="GO:0006285">
    <property type="term" value="P:base-excision repair, AP site formation"/>
    <property type="evidence" value="ECO:0007669"/>
    <property type="project" value="TreeGrafter"/>
</dbReference>
<dbReference type="FunFam" id="3.40.10.10:FF:000001">
    <property type="entry name" value="DNA-3-methyladenine glycosylase 2"/>
    <property type="match status" value="1"/>
</dbReference>
<evidence type="ECO:0000256" key="4">
    <source>
        <dbReference type="ARBA" id="ARBA00022603"/>
    </source>
</evidence>
<evidence type="ECO:0000256" key="3">
    <source>
        <dbReference type="ARBA" id="ARBA00012000"/>
    </source>
</evidence>
<dbReference type="PANTHER" id="PTHR43003:SF13">
    <property type="entry name" value="DNA-3-METHYLADENINE GLYCOSYLASE 2"/>
    <property type="match status" value="1"/>
</dbReference>
<dbReference type="SMART" id="SM00478">
    <property type="entry name" value="ENDO3c"/>
    <property type="match status" value="1"/>
</dbReference>
<dbReference type="InterPro" id="IPR011257">
    <property type="entry name" value="DNA_glycosylase"/>
</dbReference>
<evidence type="ECO:0000259" key="14">
    <source>
        <dbReference type="PROSITE" id="PS01124"/>
    </source>
</evidence>